<name>A0A080LYL9_9PROT</name>
<evidence type="ECO:0000313" key="8">
    <source>
        <dbReference type="Proteomes" id="UP000020077"/>
    </source>
</evidence>
<evidence type="ECO:0000259" key="6">
    <source>
        <dbReference type="Pfam" id="PF13700"/>
    </source>
</evidence>
<gene>
    <name evidence="7" type="ORF">AW09_000870</name>
</gene>
<dbReference type="AlphaFoldDB" id="A0A080LYL9"/>
<protein>
    <submittedName>
        <fullName evidence="7">Transposase, TnpA family</fullName>
    </submittedName>
</protein>
<evidence type="ECO:0000313" key="7">
    <source>
        <dbReference type="EMBL" id="KFB73856.1"/>
    </source>
</evidence>
<dbReference type="NCBIfam" id="NF033527">
    <property type="entry name" value="transpos_Tn3"/>
    <property type="match status" value="1"/>
</dbReference>
<comment type="caution">
    <text evidence="7">The sequence shown here is derived from an EMBL/GenBank/DDBJ whole genome shotgun (WGS) entry which is preliminary data.</text>
</comment>
<feature type="domain" description="DUF4158" evidence="6">
    <location>
        <begin position="12"/>
        <end position="175"/>
    </location>
</feature>
<evidence type="ECO:0000256" key="1">
    <source>
        <dbReference type="ARBA" id="ARBA00009402"/>
    </source>
</evidence>
<keyword evidence="2" id="KW-0815">Transposition</keyword>
<evidence type="ECO:0000256" key="3">
    <source>
        <dbReference type="ARBA" id="ARBA00023125"/>
    </source>
</evidence>
<keyword evidence="4" id="KW-0233">DNA recombination</keyword>
<dbReference type="EMBL" id="JDVG02000150">
    <property type="protein sequence ID" value="KFB73856.1"/>
    <property type="molecule type" value="Genomic_DNA"/>
</dbReference>
<dbReference type="InterPro" id="IPR025296">
    <property type="entry name" value="DUF4158"/>
</dbReference>
<evidence type="ECO:0000259" key="5">
    <source>
        <dbReference type="Pfam" id="PF01526"/>
    </source>
</evidence>
<proteinExistence type="inferred from homology"/>
<dbReference type="Proteomes" id="UP000020077">
    <property type="component" value="Unassembled WGS sequence"/>
</dbReference>
<dbReference type="GO" id="GO:0004803">
    <property type="term" value="F:transposase activity"/>
    <property type="evidence" value="ECO:0007669"/>
    <property type="project" value="InterPro"/>
</dbReference>
<dbReference type="GO" id="GO:0006313">
    <property type="term" value="P:DNA transposition"/>
    <property type="evidence" value="ECO:0007669"/>
    <property type="project" value="InterPro"/>
</dbReference>
<dbReference type="InterPro" id="IPR002513">
    <property type="entry name" value="Tn3_Tnp_DDE_dom"/>
</dbReference>
<dbReference type="Pfam" id="PF13700">
    <property type="entry name" value="DUF4158"/>
    <property type="match status" value="1"/>
</dbReference>
<comment type="similarity">
    <text evidence="1">Belongs to the transposase 7 family.</text>
</comment>
<organism evidence="7 8">
    <name type="scientific">Candidatus Accumulibacter phosphatis</name>
    <dbReference type="NCBI Taxonomy" id="327160"/>
    <lineage>
        <taxon>Bacteria</taxon>
        <taxon>Pseudomonadati</taxon>
        <taxon>Pseudomonadota</taxon>
        <taxon>Betaproteobacteria</taxon>
        <taxon>Candidatus Accumulibacter</taxon>
    </lineage>
</organism>
<keyword evidence="3" id="KW-0238">DNA-binding</keyword>
<dbReference type="Pfam" id="PF01526">
    <property type="entry name" value="DDE_Tnp_Tn3"/>
    <property type="match status" value="1"/>
</dbReference>
<reference evidence="7 8" key="1">
    <citation type="submission" date="2014-02" db="EMBL/GenBank/DDBJ databases">
        <title>Expanding our view of genomic diversity in Candidatus Accumulibacter clades.</title>
        <authorList>
            <person name="Skennerton C.T."/>
            <person name="Barr J.J."/>
            <person name="Slater F.R."/>
            <person name="Bond P.L."/>
            <person name="Tyson G.W."/>
        </authorList>
    </citation>
    <scope>NUCLEOTIDE SEQUENCE [LARGE SCALE GENOMIC DNA]</scope>
    <source>
        <strain evidence="8">BA-91</strain>
    </source>
</reference>
<accession>A0A080LYL9</accession>
<dbReference type="GO" id="GO:0003677">
    <property type="term" value="F:DNA binding"/>
    <property type="evidence" value="ECO:0007669"/>
    <property type="project" value="UniProtKB-KW"/>
</dbReference>
<dbReference type="InterPro" id="IPR047653">
    <property type="entry name" value="Tn3-like_transpos"/>
</dbReference>
<feature type="domain" description="Tn3 transposase DDE" evidence="5">
    <location>
        <begin position="608"/>
        <end position="998"/>
    </location>
</feature>
<sequence>MSSDTDSHRLTILTREEIDDLYGLPRFTDDDRRLFFELSPAERAAVDARTISVATYLALELGYFKAKRQFFTFERADVIDDLRYLLAKQFPGSTVESVKAPSKPTHVVIQRTILDLFGYRHCDSAAQQALEDKACRTAMLSTQPLYILRESLQYLANERIVPPRYTTLQDMVGRVVTYERNRVADLLALALTPAVKQALDALLQADEQMYRISALKREPKDFSHKELKREVERRKFFQPLHEFAQDFLVAAGLSNESGKYYASLVKFYTAYKLQRMPKGAARLYLLCFAFHRFRQINDNLIEAFIHLVSQYEKQAKHAAEEAMQQALLNAGENLRAAGEVLHLFIDKSISGDSPFATVQEKAFSLLKPESFATVADYLRNIAFDKTIFQWSYYSSLSLTFKRNLRHLFCELDFAGRVEDAPLLEAVTFLQGLLREGKSPRQTKQELFPRTVIPKSLQRYLLVEAEADEADEAKGGATRLDVDRYEFLVYRLLRNALESGDLYVQESNEFRRFEDDLISNTRWAQRDTVLKQIGAPLLLAPIEETLKTFREALETRFAEVDQRIVNCANEHIKITGRAEKRRWKLIYPTAEEPVNSPFYGQLPGIGIADLLWFVAGSTGFLGSFSHVLGRYAKDAPYPRELLACMVALGTNMGLSKMAEVSGLSFSSLQGTARNYLRLETLRAANDAISNAIAALPAFHLYDIRDEMHSSSDGQRFETQIDTFNARHSPKYFGLQKGVSACTLVANHVPINARIIGTHEHESHFVFDLLYNNTSDIKPERHSTDTHGTNQVNFWILRVFGYGFAPRYRDLHKKTQTLVGFDNPSHYADLLVKPSRKVYDELIVKEWPNILRIMASLAQKDVTQATIVRKLSSYLRQNQTKKALWELDNICRTLYILDFIDDVDLRQAVQKALNRGEAYHRFRRAVAYVNGGKFRVQTEAEQQIWNECSRVIANSIIFYNTALLSKVYAQKLTAGDQAAIDMLRKISPVAWQHVNLFGTFEFSDAPSKVNIDVLAARYADPDHWSKVFEEENQEVPLG</sequence>
<evidence type="ECO:0000256" key="4">
    <source>
        <dbReference type="ARBA" id="ARBA00023172"/>
    </source>
</evidence>
<evidence type="ECO:0000256" key="2">
    <source>
        <dbReference type="ARBA" id="ARBA00022578"/>
    </source>
</evidence>